<dbReference type="FunFam" id="3.40.50.12780:FF:000025">
    <property type="entry name" value="luciferin 4-monooxygenase"/>
    <property type="match status" value="1"/>
</dbReference>
<sequence length="552" mass="61443">MVKVVGTTYDEEGKVWSGPIANDLYGSDVTLAKAIVMQLEKTPQKVIQIIDSTGETLTAQQFLDYSTALAKNMLKMGLKCQDVVGLYAQHSLHVATMMMASFLCGTPVSGAFYGFDKDTLVTIYEKTRPKLIFCDAENFEKALNAIDHLQLAAKVVLMIGSVEGVTHISELVQTEEISREYSQFPCASLSGSDTAVILCSSGTTGTPKAVMCSNQGLLHSNFYPTATDQSIILLFSTMYWASGILSLIASLLHSSLRIIPHKPYSPEYCLHLLKHYKVTHFFTTASQASEVVLNYSKQEIRESYKSIDTLLIGGSKVPHLLQETLLDILADNKHGPGLCIVYGMTEICGAIVASGGYPFEFKLSSEGKIFPNRKICIVDEHNEKLGPNEHGEILIYTPYTWLGYYNDPETTAKAMHEKWIRSGDVGYFDDEGFLYVVSRTKEMFKWNNFQICPQPIEDVLLRLPGVAEVCVFPIPDLIAENLAACAIVRAKNEEGIKLTEDCVRKFLDKHLDKMYHMRGGVYFVDAIPKTTSDKILRQQVPAIVNAHYKIFD</sequence>
<organism evidence="6 7">
    <name type="scientific">Stomoxys calcitrans</name>
    <name type="common">Stable fly</name>
    <name type="synonym">Conops calcitrans</name>
    <dbReference type="NCBI Taxonomy" id="35570"/>
    <lineage>
        <taxon>Eukaryota</taxon>
        <taxon>Metazoa</taxon>
        <taxon>Ecdysozoa</taxon>
        <taxon>Arthropoda</taxon>
        <taxon>Hexapoda</taxon>
        <taxon>Insecta</taxon>
        <taxon>Pterygota</taxon>
        <taxon>Neoptera</taxon>
        <taxon>Endopterygota</taxon>
        <taxon>Diptera</taxon>
        <taxon>Brachycera</taxon>
        <taxon>Muscomorpha</taxon>
        <taxon>Muscoidea</taxon>
        <taxon>Muscidae</taxon>
        <taxon>Stomoxys</taxon>
    </lineage>
</organism>
<dbReference type="STRING" id="35570.A0A1I8NZS8"/>
<dbReference type="GO" id="GO:0046949">
    <property type="term" value="P:fatty-acyl-CoA biosynthetic process"/>
    <property type="evidence" value="ECO:0007669"/>
    <property type="project" value="TreeGrafter"/>
</dbReference>
<evidence type="ECO:0000259" key="5">
    <source>
        <dbReference type="Pfam" id="PF13193"/>
    </source>
</evidence>
<dbReference type="Gene3D" id="3.40.50.12780">
    <property type="entry name" value="N-terminal domain of ligase-like"/>
    <property type="match status" value="1"/>
</dbReference>
<dbReference type="GO" id="GO:0005777">
    <property type="term" value="C:peroxisome"/>
    <property type="evidence" value="ECO:0007669"/>
    <property type="project" value="UniProtKB-SubCell"/>
</dbReference>
<keyword evidence="3" id="KW-0812">Transmembrane</keyword>
<feature type="domain" description="AMP-dependent synthetase/ligase" evidence="4">
    <location>
        <begin position="38"/>
        <end position="405"/>
    </location>
</feature>
<dbReference type="PANTHER" id="PTHR24096:SF353">
    <property type="entry name" value="GH16244P-RELATED"/>
    <property type="match status" value="1"/>
</dbReference>
<proteinExistence type="predicted"/>
<dbReference type="SUPFAM" id="SSF56801">
    <property type="entry name" value="Acetyl-CoA synthetase-like"/>
    <property type="match status" value="1"/>
</dbReference>
<dbReference type="PROSITE" id="PS00455">
    <property type="entry name" value="AMP_BINDING"/>
    <property type="match status" value="1"/>
</dbReference>
<reference evidence="6" key="1">
    <citation type="submission" date="2020-05" db="UniProtKB">
        <authorList>
            <consortium name="EnsemblMetazoa"/>
        </authorList>
    </citation>
    <scope>IDENTIFICATION</scope>
    <source>
        <strain evidence="6">USDA</strain>
    </source>
</reference>
<dbReference type="InterPro" id="IPR000873">
    <property type="entry name" value="AMP-dep_synth/lig_dom"/>
</dbReference>
<dbReference type="Pfam" id="PF00501">
    <property type="entry name" value="AMP-binding"/>
    <property type="match status" value="1"/>
</dbReference>
<dbReference type="InterPro" id="IPR025110">
    <property type="entry name" value="AMP-bd_C"/>
</dbReference>
<keyword evidence="3" id="KW-0472">Membrane</keyword>
<protein>
    <recommendedName>
        <fullName evidence="8">AMP-dependent synthetase/ligase domain-containing protein</fullName>
    </recommendedName>
</protein>
<keyword evidence="2" id="KW-0576">Peroxisome</keyword>
<feature type="transmembrane region" description="Helical" evidence="3">
    <location>
        <begin position="231"/>
        <end position="252"/>
    </location>
</feature>
<dbReference type="OrthoDB" id="10253869at2759"/>
<keyword evidence="7" id="KW-1185">Reference proteome</keyword>
<dbReference type="InterPro" id="IPR045851">
    <property type="entry name" value="AMP-bd_C_sf"/>
</dbReference>
<keyword evidence="3" id="KW-1133">Transmembrane helix</keyword>
<evidence type="ECO:0000256" key="3">
    <source>
        <dbReference type="SAM" id="Phobius"/>
    </source>
</evidence>
<evidence type="ECO:0008006" key="8">
    <source>
        <dbReference type="Google" id="ProtNLM"/>
    </source>
</evidence>
<comment type="subcellular location">
    <subcellularLocation>
        <location evidence="1">Peroxisome</location>
    </subcellularLocation>
</comment>
<dbReference type="EnsemblMetazoa" id="SCAU003539-RA">
    <property type="protein sequence ID" value="SCAU003539-PA"/>
    <property type="gene ID" value="SCAU003539"/>
</dbReference>
<accession>A0A1I8NZS8</accession>
<evidence type="ECO:0000256" key="2">
    <source>
        <dbReference type="ARBA" id="ARBA00023140"/>
    </source>
</evidence>
<dbReference type="Pfam" id="PF13193">
    <property type="entry name" value="AMP-binding_C"/>
    <property type="match status" value="1"/>
</dbReference>
<dbReference type="GO" id="GO:0004467">
    <property type="term" value="F:long-chain fatty acid-CoA ligase activity"/>
    <property type="evidence" value="ECO:0007669"/>
    <property type="project" value="TreeGrafter"/>
</dbReference>
<dbReference type="PANTHER" id="PTHR24096">
    <property type="entry name" value="LONG-CHAIN-FATTY-ACID--COA LIGASE"/>
    <property type="match status" value="1"/>
</dbReference>
<dbReference type="AlphaFoldDB" id="A0A1I8NZS8"/>
<evidence type="ECO:0000256" key="1">
    <source>
        <dbReference type="ARBA" id="ARBA00004275"/>
    </source>
</evidence>
<gene>
    <name evidence="6" type="primary">106080676</name>
</gene>
<evidence type="ECO:0000313" key="6">
    <source>
        <dbReference type="EnsemblMetazoa" id="SCAU003539-PA"/>
    </source>
</evidence>
<dbReference type="Proteomes" id="UP000095300">
    <property type="component" value="Unassembled WGS sequence"/>
</dbReference>
<name>A0A1I8NZS8_STOCA</name>
<dbReference type="InterPro" id="IPR042099">
    <property type="entry name" value="ANL_N_sf"/>
</dbReference>
<dbReference type="Gene3D" id="3.30.300.30">
    <property type="match status" value="1"/>
</dbReference>
<dbReference type="InterPro" id="IPR020845">
    <property type="entry name" value="AMP-binding_CS"/>
</dbReference>
<feature type="domain" description="AMP-binding enzyme C-terminal" evidence="5">
    <location>
        <begin position="456"/>
        <end position="534"/>
    </location>
</feature>
<evidence type="ECO:0000259" key="4">
    <source>
        <dbReference type="Pfam" id="PF00501"/>
    </source>
</evidence>
<dbReference type="VEuPathDB" id="VectorBase:SCAU003539"/>
<evidence type="ECO:0000313" key="7">
    <source>
        <dbReference type="Proteomes" id="UP000095300"/>
    </source>
</evidence>